<evidence type="ECO:0000256" key="5">
    <source>
        <dbReference type="PROSITE-ProRule" id="PRU00277"/>
    </source>
</evidence>
<accession>A0A1G2CHU2</accession>
<dbReference type="InterPro" id="IPR001179">
    <property type="entry name" value="PPIase_FKBP_dom"/>
</dbReference>
<organism evidence="8 9">
    <name type="scientific">Candidatus Liptonbacteria bacterium RIFCSPLOWO2_01_FULL_56_20</name>
    <dbReference type="NCBI Taxonomy" id="1798652"/>
    <lineage>
        <taxon>Bacteria</taxon>
        <taxon>Candidatus Liptoniibacteriota</taxon>
    </lineage>
</organism>
<evidence type="ECO:0000256" key="2">
    <source>
        <dbReference type="ARBA" id="ARBA00006577"/>
    </source>
</evidence>
<dbReference type="STRING" id="1798652.A3A43_02700"/>
<dbReference type="Gene3D" id="3.10.50.40">
    <property type="match status" value="1"/>
</dbReference>
<dbReference type="SUPFAM" id="SSF54534">
    <property type="entry name" value="FKBP-like"/>
    <property type="match status" value="1"/>
</dbReference>
<comment type="caution">
    <text evidence="8">The sequence shown here is derived from an EMBL/GenBank/DDBJ whole genome shotgun (WGS) entry which is preliminary data.</text>
</comment>
<evidence type="ECO:0000259" key="7">
    <source>
        <dbReference type="PROSITE" id="PS50059"/>
    </source>
</evidence>
<name>A0A1G2CHU2_9BACT</name>
<gene>
    <name evidence="8" type="ORF">A3A43_02700</name>
</gene>
<dbReference type="EC" id="5.2.1.8" evidence="6"/>
<comment type="similarity">
    <text evidence="2 6">Belongs to the FKBP-type PPIase family.</text>
</comment>
<dbReference type="AlphaFoldDB" id="A0A1G2CHU2"/>
<evidence type="ECO:0000313" key="9">
    <source>
        <dbReference type="Proteomes" id="UP000178495"/>
    </source>
</evidence>
<reference evidence="8 9" key="1">
    <citation type="journal article" date="2016" name="Nat. Commun.">
        <title>Thousands of microbial genomes shed light on interconnected biogeochemical processes in an aquifer system.</title>
        <authorList>
            <person name="Anantharaman K."/>
            <person name="Brown C.T."/>
            <person name="Hug L.A."/>
            <person name="Sharon I."/>
            <person name="Castelle C.J."/>
            <person name="Probst A.J."/>
            <person name="Thomas B.C."/>
            <person name="Singh A."/>
            <person name="Wilkins M.J."/>
            <person name="Karaoz U."/>
            <person name="Brodie E.L."/>
            <person name="Williams K.H."/>
            <person name="Hubbard S.S."/>
            <person name="Banfield J.F."/>
        </authorList>
    </citation>
    <scope>NUCLEOTIDE SEQUENCE [LARGE SCALE GENOMIC DNA]</scope>
</reference>
<protein>
    <recommendedName>
        <fullName evidence="6">Peptidyl-prolyl cis-trans isomerase</fullName>
        <ecNumber evidence="6">5.2.1.8</ecNumber>
    </recommendedName>
</protein>
<comment type="catalytic activity">
    <reaction evidence="1 5 6">
        <text>[protein]-peptidylproline (omega=180) = [protein]-peptidylproline (omega=0)</text>
        <dbReference type="Rhea" id="RHEA:16237"/>
        <dbReference type="Rhea" id="RHEA-COMP:10747"/>
        <dbReference type="Rhea" id="RHEA-COMP:10748"/>
        <dbReference type="ChEBI" id="CHEBI:83833"/>
        <dbReference type="ChEBI" id="CHEBI:83834"/>
        <dbReference type="EC" id="5.2.1.8"/>
    </reaction>
</comment>
<evidence type="ECO:0000256" key="4">
    <source>
        <dbReference type="ARBA" id="ARBA00023235"/>
    </source>
</evidence>
<evidence type="ECO:0000313" key="8">
    <source>
        <dbReference type="EMBL" id="OGZ00782.1"/>
    </source>
</evidence>
<evidence type="ECO:0000256" key="1">
    <source>
        <dbReference type="ARBA" id="ARBA00000971"/>
    </source>
</evidence>
<dbReference type="PANTHER" id="PTHR43811">
    <property type="entry name" value="FKBP-TYPE PEPTIDYL-PROLYL CIS-TRANS ISOMERASE FKPA"/>
    <property type="match status" value="1"/>
</dbReference>
<dbReference type="EMBL" id="MHLC01000027">
    <property type="protein sequence ID" value="OGZ00782.1"/>
    <property type="molecule type" value="Genomic_DNA"/>
</dbReference>
<dbReference type="Proteomes" id="UP000178495">
    <property type="component" value="Unassembled WGS sequence"/>
</dbReference>
<feature type="domain" description="PPIase FKBP-type" evidence="7">
    <location>
        <begin position="29"/>
        <end position="116"/>
    </location>
</feature>
<dbReference type="Pfam" id="PF00254">
    <property type="entry name" value="FKBP_C"/>
    <property type="match status" value="1"/>
</dbReference>
<dbReference type="PANTHER" id="PTHR43811:SF19">
    <property type="entry name" value="39 KDA FK506-BINDING NUCLEAR PROTEIN"/>
    <property type="match status" value="1"/>
</dbReference>
<sequence length="116" mass="12492">MTEQTKQNIMEQFKKEDVVVGQGQEAKSGDTLAVHYAGTLADGTKFDSSYDHGEPIEFKLGAGDVIPGWDLGLLGVRVGGKRNLVIPPELAYGDRSAGPIPPNSTLYFTVELVDVK</sequence>
<proteinExistence type="inferred from homology"/>
<keyword evidence="3 5" id="KW-0697">Rotamase</keyword>
<dbReference type="PROSITE" id="PS50059">
    <property type="entry name" value="FKBP_PPIASE"/>
    <property type="match status" value="1"/>
</dbReference>
<dbReference type="FunFam" id="3.10.50.40:FF:000006">
    <property type="entry name" value="Peptidyl-prolyl cis-trans isomerase"/>
    <property type="match status" value="1"/>
</dbReference>
<keyword evidence="4 5" id="KW-0413">Isomerase</keyword>
<evidence type="ECO:0000256" key="6">
    <source>
        <dbReference type="RuleBase" id="RU003915"/>
    </source>
</evidence>
<dbReference type="GO" id="GO:0003755">
    <property type="term" value="F:peptidyl-prolyl cis-trans isomerase activity"/>
    <property type="evidence" value="ECO:0007669"/>
    <property type="project" value="UniProtKB-UniRule"/>
</dbReference>
<dbReference type="InterPro" id="IPR046357">
    <property type="entry name" value="PPIase_dom_sf"/>
</dbReference>
<evidence type="ECO:0000256" key="3">
    <source>
        <dbReference type="ARBA" id="ARBA00023110"/>
    </source>
</evidence>